<dbReference type="InterPro" id="IPR035979">
    <property type="entry name" value="RBD_domain_sf"/>
</dbReference>
<sequence>MASSQHRCVFVGNIPYDATEEQLIEICQEVGPVVSFRLVIDRETGKPKGYGFCEYKDEETALSARRNLQGYEINGRQLRVDFAENDKGNDRNREQGRGGPGLSAYVDPQKQVGSSSVVHGDAAHHQPIGLHIAITAASLMTAALGGAQFGVQSAQNGLQSQSALAHDPLTLHLAKMSRNQLNEIISEVKGMATQNKDMAQQLLLSRPQLPKALFQAQIMLGMVTSEVLQMPNLRMVSDQPSQPSVNEGQLGQPASVQTLSGLPQSLGQSTLTPYVQEGQPSIMPHNPLVPNQLNTHPRPPLQPRMPLQQHSINHVGQLGTLSGQSNLMPPSARPQSLGGLSVRPSVQPSTSTAPNQQRHAPMPPHSALVGSSTVGHNIQMIRPDASFQPGPSVSSGIPHLISKEGDRSAYSNMPLGVEKTNIVHGLSESFGRPSKLMKLDEGRSTPFPLADVPLTNGSSHILGSSSLATLAAPKTEVRYPEQQSAQLPADVESALLQQVLNLTPEQLSSLPPEQQQQKAFPTSLHLRWAPLAAEKKKHLLLEKPVALNVKEFDEIVDACESNGVQLMDNTMWVHNPRTHAMADFLRDSNRFGKLKSVRTCFTFAADSYYLNNDIRVKPDLDALGSLGDQGWYCIRAILLTANYDLPNTVIASRDPVLNQEGVILDCGASLYWEDGRVATFHCSFLANLTMDITAIGTKGTLHVHDFVIPHQEKQASFSAGSETSFNDLVTGWDIKPRIHTTNTDLPQEALLIREFARLVGEIKYKNSKPDKKWPLISRKTQIVVDAVKASIERGFEPIPIQE</sequence>
<dbReference type="CDD" id="cd12398">
    <property type="entry name" value="RRM_CSTF2_RNA15_like"/>
    <property type="match status" value="1"/>
</dbReference>
<evidence type="ECO:0000259" key="4">
    <source>
        <dbReference type="PROSITE" id="PS50102"/>
    </source>
</evidence>
<dbReference type="InterPro" id="IPR025742">
    <property type="entry name" value="CSTF2_hinge"/>
</dbReference>
<keyword evidence="6" id="KW-1185">Reference proteome</keyword>
<dbReference type="PANTHER" id="PTHR46368:SF8">
    <property type="entry name" value="OXIDOREDUCTASE FAMILY, NAD-BINDING ROSSMANN FOLD PROTEIN"/>
    <property type="match status" value="1"/>
</dbReference>
<dbReference type="EMBL" id="JASCZI010000259">
    <property type="protein sequence ID" value="MED6110537.1"/>
    <property type="molecule type" value="Genomic_DNA"/>
</dbReference>
<dbReference type="InterPro" id="IPR000504">
    <property type="entry name" value="RRM_dom"/>
</dbReference>
<accession>A0ABU6QF26</accession>
<dbReference type="InterPro" id="IPR055170">
    <property type="entry name" value="GFO_IDH_MocA-like_dom"/>
</dbReference>
<feature type="region of interest" description="Disordered" evidence="3">
    <location>
        <begin position="236"/>
        <end position="306"/>
    </location>
</feature>
<feature type="compositionally biased region" description="Polar residues" evidence="3">
    <location>
        <begin position="319"/>
        <end position="328"/>
    </location>
</feature>
<dbReference type="Pfam" id="PF22725">
    <property type="entry name" value="GFO_IDH_MocA_C3"/>
    <property type="match status" value="1"/>
</dbReference>
<feature type="domain" description="RRM" evidence="4">
    <location>
        <begin position="7"/>
        <end position="85"/>
    </location>
</feature>
<feature type="compositionally biased region" description="Basic and acidic residues" evidence="3">
    <location>
        <begin position="84"/>
        <end position="96"/>
    </location>
</feature>
<reference evidence="5 6" key="1">
    <citation type="journal article" date="2023" name="Plants (Basel)">
        <title>Bridging the Gap: Combining Genomics and Transcriptomics Approaches to Understand Stylosanthes scabra, an Orphan Legume from the Brazilian Caatinga.</title>
        <authorList>
            <person name="Ferreira-Neto J.R.C."/>
            <person name="da Silva M.D."/>
            <person name="Binneck E."/>
            <person name="de Melo N.F."/>
            <person name="da Silva R.H."/>
            <person name="de Melo A.L.T.M."/>
            <person name="Pandolfi V."/>
            <person name="Bustamante F.O."/>
            <person name="Brasileiro-Vidal A.C."/>
            <person name="Benko-Iseppon A.M."/>
        </authorList>
    </citation>
    <scope>NUCLEOTIDE SEQUENCE [LARGE SCALE GENOMIC DNA]</scope>
    <source>
        <tissue evidence="5">Leaves</tissue>
    </source>
</reference>
<dbReference type="InterPro" id="IPR026896">
    <property type="entry name" value="CSTF_C"/>
</dbReference>
<dbReference type="InterPro" id="IPR000683">
    <property type="entry name" value="Gfo/Idh/MocA-like_OxRdtase_N"/>
</dbReference>
<dbReference type="Pfam" id="PF14327">
    <property type="entry name" value="CSTF2_hinge"/>
    <property type="match status" value="1"/>
</dbReference>
<gene>
    <name evidence="5" type="ORF">PIB30_043962</name>
</gene>
<protein>
    <recommendedName>
        <fullName evidence="4">RRM domain-containing protein</fullName>
    </recommendedName>
</protein>
<dbReference type="Gene3D" id="3.30.70.330">
    <property type="match status" value="1"/>
</dbReference>
<dbReference type="InterPro" id="IPR036291">
    <property type="entry name" value="NAD(P)-bd_dom_sf"/>
</dbReference>
<evidence type="ECO:0000256" key="1">
    <source>
        <dbReference type="ARBA" id="ARBA00010928"/>
    </source>
</evidence>
<feature type="compositionally biased region" description="Polar residues" evidence="3">
    <location>
        <begin position="238"/>
        <end position="273"/>
    </location>
</feature>
<organism evidence="5 6">
    <name type="scientific">Stylosanthes scabra</name>
    <dbReference type="NCBI Taxonomy" id="79078"/>
    <lineage>
        <taxon>Eukaryota</taxon>
        <taxon>Viridiplantae</taxon>
        <taxon>Streptophyta</taxon>
        <taxon>Embryophyta</taxon>
        <taxon>Tracheophyta</taxon>
        <taxon>Spermatophyta</taxon>
        <taxon>Magnoliopsida</taxon>
        <taxon>eudicotyledons</taxon>
        <taxon>Gunneridae</taxon>
        <taxon>Pentapetalae</taxon>
        <taxon>rosids</taxon>
        <taxon>fabids</taxon>
        <taxon>Fabales</taxon>
        <taxon>Fabaceae</taxon>
        <taxon>Papilionoideae</taxon>
        <taxon>50 kb inversion clade</taxon>
        <taxon>dalbergioids sensu lato</taxon>
        <taxon>Dalbergieae</taxon>
        <taxon>Pterocarpus clade</taxon>
        <taxon>Stylosanthes</taxon>
    </lineage>
</organism>
<name>A0ABU6QF26_9FABA</name>
<comment type="similarity">
    <text evidence="1">Belongs to the Gfo/Idh/MocA family.</text>
</comment>
<dbReference type="Gene3D" id="3.40.50.720">
    <property type="entry name" value="NAD(P)-binding Rossmann-like Domain"/>
    <property type="match status" value="1"/>
</dbReference>
<dbReference type="Gene3D" id="3.30.360.10">
    <property type="entry name" value="Dihydrodipicolinate Reductase, domain 2"/>
    <property type="match status" value="1"/>
</dbReference>
<dbReference type="InterPro" id="IPR012677">
    <property type="entry name" value="Nucleotide-bd_a/b_plait_sf"/>
</dbReference>
<evidence type="ECO:0000313" key="5">
    <source>
        <dbReference type="EMBL" id="MED6110537.1"/>
    </source>
</evidence>
<dbReference type="SUPFAM" id="SSF54928">
    <property type="entry name" value="RNA-binding domain, RBD"/>
    <property type="match status" value="1"/>
</dbReference>
<evidence type="ECO:0000256" key="2">
    <source>
        <dbReference type="PROSITE-ProRule" id="PRU00176"/>
    </source>
</evidence>
<evidence type="ECO:0000313" key="6">
    <source>
        <dbReference type="Proteomes" id="UP001341840"/>
    </source>
</evidence>
<dbReference type="Proteomes" id="UP001341840">
    <property type="component" value="Unassembled WGS sequence"/>
</dbReference>
<dbReference type="SUPFAM" id="SSF55347">
    <property type="entry name" value="Glyceraldehyde-3-phosphate dehydrogenase-like, C-terminal domain"/>
    <property type="match status" value="1"/>
</dbReference>
<keyword evidence="2" id="KW-0694">RNA-binding</keyword>
<feature type="region of interest" description="Disordered" evidence="3">
    <location>
        <begin position="84"/>
        <end position="103"/>
    </location>
</feature>
<comment type="caution">
    <text evidence="5">The sequence shown here is derived from an EMBL/GenBank/DDBJ whole genome shotgun (WGS) entry which is preliminary data.</text>
</comment>
<evidence type="ECO:0000256" key="3">
    <source>
        <dbReference type="SAM" id="MobiDB-lite"/>
    </source>
</evidence>
<dbReference type="Gene3D" id="1.25.40.630">
    <property type="match status" value="1"/>
</dbReference>
<proteinExistence type="inferred from homology"/>
<dbReference type="SMART" id="SM00360">
    <property type="entry name" value="RRM"/>
    <property type="match status" value="1"/>
</dbReference>
<feature type="compositionally biased region" description="Polar residues" evidence="3">
    <location>
        <begin position="344"/>
        <end position="358"/>
    </location>
</feature>
<dbReference type="Pfam" id="PF01408">
    <property type="entry name" value="GFO_IDH_MocA"/>
    <property type="match status" value="1"/>
</dbReference>
<dbReference type="Gene3D" id="1.10.20.70">
    <property type="entry name" value="Transcription termination and cleavage factor, C-terminal domain"/>
    <property type="match status" value="1"/>
</dbReference>
<dbReference type="SUPFAM" id="SSF51735">
    <property type="entry name" value="NAD(P)-binding Rossmann-fold domains"/>
    <property type="match status" value="1"/>
</dbReference>
<dbReference type="Pfam" id="PF14304">
    <property type="entry name" value="CSTF_C"/>
    <property type="match status" value="1"/>
</dbReference>
<feature type="region of interest" description="Disordered" evidence="3">
    <location>
        <begin position="319"/>
        <end position="371"/>
    </location>
</feature>
<dbReference type="Pfam" id="PF00076">
    <property type="entry name" value="RRM_1"/>
    <property type="match status" value="1"/>
</dbReference>
<dbReference type="PANTHER" id="PTHR46368">
    <property type="match status" value="1"/>
</dbReference>
<dbReference type="InterPro" id="IPR038192">
    <property type="entry name" value="CSTF_C_sf"/>
</dbReference>
<dbReference type="PROSITE" id="PS50102">
    <property type="entry name" value="RRM"/>
    <property type="match status" value="1"/>
</dbReference>